<feature type="domain" description="Myb/SANT-like DNA-binding" evidence="1">
    <location>
        <begin position="1"/>
        <end position="55"/>
    </location>
</feature>
<comment type="caution">
    <text evidence="2">The sequence shown here is derived from an EMBL/GenBank/DDBJ whole genome shotgun (WGS) entry which is preliminary data.</text>
</comment>
<dbReference type="AlphaFoldDB" id="A0ABD0KDE0"/>
<sequence>MREKRVVLFCKLNNSITVRAKEAAWQEIATRVNAHHFSARHWKQMKKKWQDLKAEYIRIRALQKKKPTGGGPPPHA</sequence>
<dbReference type="Pfam" id="PF13873">
    <property type="entry name" value="Myb_DNA-bind_5"/>
    <property type="match status" value="1"/>
</dbReference>
<proteinExistence type="predicted"/>
<evidence type="ECO:0000313" key="3">
    <source>
        <dbReference type="Proteomes" id="UP001519460"/>
    </source>
</evidence>
<dbReference type="Proteomes" id="UP001519460">
    <property type="component" value="Unassembled WGS sequence"/>
</dbReference>
<evidence type="ECO:0000313" key="2">
    <source>
        <dbReference type="EMBL" id="KAK7485143.1"/>
    </source>
</evidence>
<dbReference type="PROSITE" id="PS00430">
    <property type="entry name" value="TONB_DEPENDENT_REC_1"/>
    <property type="match status" value="1"/>
</dbReference>
<dbReference type="InterPro" id="IPR010916">
    <property type="entry name" value="TonB_box_CS"/>
</dbReference>
<protein>
    <recommendedName>
        <fullName evidence="1">Myb/SANT-like DNA-binding domain-containing protein</fullName>
    </recommendedName>
</protein>
<accession>A0ABD0KDE0</accession>
<dbReference type="Gene3D" id="1.10.10.60">
    <property type="entry name" value="Homeodomain-like"/>
    <property type="match status" value="1"/>
</dbReference>
<organism evidence="2 3">
    <name type="scientific">Batillaria attramentaria</name>
    <dbReference type="NCBI Taxonomy" id="370345"/>
    <lineage>
        <taxon>Eukaryota</taxon>
        <taxon>Metazoa</taxon>
        <taxon>Spiralia</taxon>
        <taxon>Lophotrochozoa</taxon>
        <taxon>Mollusca</taxon>
        <taxon>Gastropoda</taxon>
        <taxon>Caenogastropoda</taxon>
        <taxon>Sorbeoconcha</taxon>
        <taxon>Cerithioidea</taxon>
        <taxon>Batillariidae</taxon>
        <taxon>Batillaria</taxon>
    </lineage>
</organism>
<dbReference type="EMBL" id="JACVVK020000198">
    <property type="protein sequence ID" value="KAK7485143.1"/>
    <property type="molecule type" value="Genomic_DNA"/>
</dbReference>
<reference evidence="2 3" key="1">
    <citation type="journal article" date="2023" name="Sci. Data">
        <title>Genome assembly of the Korean intertidal mud-creeper Batillaria attramentaria.</title>
        <authorList>
            <person name="Patra A.K."/>
            <person name="Ho P.T."/>
            <person name="Jun S."/>
            <person name="Lee S.J."/>
            <person name="Kim Y."/>
            <person name="Won Y.J."/>
        </authorList>
    </citation>
    <scope>NUCLEOTIDE SEQUENCE [LARGE SCALE GENOMIC DNA]</scope>
    <source>
        <strain evidence="2">Wonlab-2016</strain>
    </source>
</reference>
<name>A0ABD0KDE0_9CAEN</name>
<dbReference type="PANTHER" id="PTHR23098">
    <property type="entry name" value="AGAP001331-PA-RELATED"/>
    <property type="match status" value="1"/>
</dbReference>
<evidence type="ECO:0000259" key="1">
    <source>
        <dbReference type="Pfam" id="PF13873"/>
    </source>
</evidence>
<gene>
    <name evidence="2" type="ORF">BaRGS_00023553</name>
</gene>
<dbReference type="PANTHER" id="PTHR23098:SF23">
    <property type="entry name" value="MYB-RELATED TRANSCRIPTION FACTOR, PARTNER OF PROFILIN-LIKE ISOFORM X2-RELATED"/>
    <property type="match status" value="1"/>
</dbReference>
<dbReference type="InterPro" id="IPR028002">
    <property type="entry name" value="Myb_DNA-bind_5"/>
</dbReference>
<keyword evidence="3" id="KW-1185">Reference proteome</keyword>